<organism evidence="2 3">
    <name type="scientific">Nitratireductor aquibiodomus</name>
    <dbReference type="NCBI Taxonomy" id="204799"/>
    <lineage>
        <taxon>Bacteria</taxon>
        <taxon>Pseudomonadati</taxon>
        <taxon>Pseudomonadota</taxon>
        <taxon>Alphaproteobacteria</taxon>
        <taxon>Hyphomicrobiales</taxon>
        <taxon>Phyllobacteriaceae</taxon>
        <taxon>Nitratireductor</taxon>
    </lineage>
</organism>
<gene>
    <name evidence="2" type="ORF">SAMN05216452_1636</name>
</gene>
<name>A0A1H4JSB4_9HYPH</name>
<dbReference type="PANTHER" id="PTHR30024:SF46">
    <property type="entry name" value="ABC TRANSPORTER, SUBSTRATE-BINDING LIPOPROTEIN"/>
    <property type="match status" value="1"/>
</dbReference>
<accession>A0A1H4JSB4</accession>
<evidence type="ECO:0000313" key="2">
    <source>
        <dbReference type="EMBL" id="SEB49159.1"/>
    </source>
</evidence>
<dbReference type="PANTHER" id="PTHR30024">
    <property type="entry name" value="ALIPHATIC SULFONATES-BINDING PROTEIN-RELATED"/>
    <property type="match status" value="1"/>
</dbReference>
<dbReference type="RefSeq" id="WP_090328118.1">
    <property type="nucleotide sequence ID" value="NZ_FNSL01000001.1"/>
</dbReference>
<evidence type="ECO:0000313" key="3">
    <source>
        <dbReference type="Proteomes" id="UP000199064"/>
    </source>
</evidence>
<sequence length="300" mass="31605">MRVLALIVALLPLQVQAAEIVLTGPPIWESAPLIALAEGQPVDGVTFTFRPWGSPEELRKTIMSDQPAMAVAPSPTAAIFAASGIGLRVMSATVTEGSISIVGRGAPVARLGDLEGASLALPFKGYLPDLMMRRIAQPGSESWQPHYTGNPVAGMQLLIAGRVDTALLAEPMATLALTQDAALGRKADLCTLWRAATELTDCPPAGVVVVNDAFKNNPQIRGAYLAAFHALAANPGNAADLLSLHFPHMDRARAGFSRIRALDLPMPERQDVLAAFFAEIMSIEPAAIGGALPGPDFYGR</sequence>
<keyword evidence="3" id="KW-1185">Reference proteome</keyword>
<dbReference type="Gene3D" id="3.40.190.10">
    <property type="entry name" value="Periplasmic binding protein-like II"/>
    <property type="match status" value="2"/>
</dbReference>
<evidence type="ECO:0000256" key="1">
    <source>
        <dbReference type="SAM" id="SignalP"/>
    </source>
</evidence>
<feature type="signal peptide" evidence="1">
    <location>
        <begin position="1"/>
        <end position="17"/>
    </location>
</feature>
<proteinExistence type="predicted"/>
<protein>
    <submittedName>
        <fullName evidence="2">NitT/TauT family transport system substrate-binding protein</fullName>
    </submittedName>
</protein>
<dbReference type="AlphaFoldDB" id="A0A1H4JSB4"/>
<keyword evidence="1" id="KW-0732">Signal</keyword>
<dbReference type="EMBL" id="FNSL01000001">
    <property type="protein sequence ID" value="SEB49159.1"/>
    <property type="molecule type" value="Genomic_DNA"/>
</dbReference>
<feature type="chain" id="PRO_5011782652" evidence="1">
    <location>
        <begin position="18"/>
        <end position="300"/>
    </location>
</feature>
<dbReference type="Proteomes" id="UP000199064">
    <property type="component" value="Unassembled WGS sequence"/>
</dbReference>
<dbReference type="SUPFAM" id="SSF53850">
    <property type="entry name" value="Periplasmic binding protein-like II"/>
    <property type="match status" value="1"/>
</dbReference>
<reference evidence="3" key="1">
    <citation type="submission" date="2016-10" db="EMBL/GenBank/DDBJ databases">
        <authorList>
            <person name="Varghese N."/>
            <person name="Submissions S."/>
        </authorList>
    </citation>
    <scope>NUCLEOTIDE SEQUENCE [LARGE SCALE GENOMIC DNA]</scope>
    <source>
        <strain evidence="3">ES.061</strain>
    </source>
</reference>